<keyword evidence="3" id="KW-1185">Reference proteome</keyword>
<proteinExistence type="predicted"/>
<dbReference type="PANTHER" id="PTHR34228">
    <property type="entry name" value="PROTEIN CBG09474-RELATED"/>
    <property type="match status" value="1"/>
</dbReference>
<dbReference type="PANTHER" id="PTHR34228:SF5">
    <property type="entry name" value="PHOSPHOLIPASE A(2)-RELATED"/>
    <property type="match status" value="1"/>
</dbReference>
<feature type="chain" id="PRO_5043517960" evidence="1">
    <location>
        <begin position="19"/>
        <end position="122"/>
    </location>
</feature>
<dbReference type="EMBL" id="BTSY01000007">
    <property type="protein sequence ID" value="GMT36232.1"/>
    <property type="molecule type" value="Genomic_DNA"/>
</dbReference>
<organism evidence="2 3">
    <name type="scientific">Pristionchus fissidentatus</name>
    <dbReference type="NCBI Taxonomy" id="1538716"/>
    <lineage>
        <taxon>Eukaryota</taxon>
        <taxon>Metazoa</taxon>
        <taxon>Ecdysozoa</taxon>
        <taxon>Nematoda</taxon>
        <taxon>Chromadorea</taxon>
        <taxon>Rhabditida</taxon>
        <taxon>Rhabditina</taxon>
        <taxon>Diplogasteromorpha</taxon>
        <taxon>Diplogasteroidea</taxon>
        <taxon>Neodiplogasteridae</taxon>
        <taxon>Pristionchus</taxon>
    </lineage>
</organism>
<reference evidence="2" key="1">
    <citation type="submission" date="2023-10" db="EMBL/GenBank/DDBJ databases">
        <title>Genome assembly of Pristionchus species.</title>
        <authorList>
            <person name="Yoshida K."/>
            <person name="Sommer R.J."/>
        </authorList>
    </citation>
    <scope>NUCLEOTIDE SEQUENCE</scope>
    <source>
        <strain evidence="2">RS5133</strain>
    </source>
</reference>
<feature type="signal peptide" evidence="1">
    <location>
        <begin position="1"/>
        <end position="18"/>
    </location>
</feature>
<sequence>RLGFVFLFVSLTHAGVHRNHPYKVSRSSRSINDWHCGIGDISGGLSYALAQFTNHTSTFSEINNCCMEHDDLLEMDGLSRQEVDRVFCQCLEDINSVYVNYIVSPLFCHAIKAYTLLFHANK</sequence>
<accession>A0AAV5WVX9</accession>
<protein>
    <submittedName>
        <fullName evidence="2">Uncharacterized protein</fullName>
    </submittedName>
</protein>
<keyword evidence="1" id="KW-0732">Signal</keyword>
<comment type="caution">
    <text evidence="2">The sequence shown here is derived from an EMBL/GenBank/DDBJ whole genome shotgun (WGS) entry which is preliminary data.</text>
</comment>
<dbReference type="AlphaFoldDB" id="A0AAV5WVX9"/>
<feature type="non-terminal residue" evidence="2">
    <location>
        <position position="1"/>
    </location>
</feature>
<gene>
    <name evidence="2" type="ORF">PFISCL1PPCAC_27529</name>
</gene>
<name>A0AAV5WVX9_9BILA</name>
<dbReference type="InterPro" id="IPR053322">
    <property type="entry name" value="PLA2-like"/>
</dbReference>
<evidence type="ECO:0000256" key="1">
    <source>
        <dbReference type="SAM" id="SignalP"/>
    </source>
</evidence>
<evidence type="ECO:0000313" key="2">
    <source>
        <dbReference type="EMBL" id="GMT36232.1"/>
    </source>
</evidence>
<evidence type="ECO:0000313" key="3">
    <source>
        <dbReference type="Proteomes" id="UP001432322"/>
    </source>
</evidence>
<dbReference type="Proteomes" id="UP001432322">
    <property type="component" value="Unassembled WGS sequence"/>
</dbReference>